<dbReference type="GO" id="GO:0003677">
    <property type="term" value="F:DNA binding"/>
    <property type="evidence" value="ECO:0007669"/>
    <property type="project" value="InterPro"/>
</dbReference>
<dbReference type="InterPro" id="IPR007627">
    <property type="entry name" value="RNA_pol_sigma70_r2"/>
</dbReference>
<evidence type="ECO:0000313" key="8">
    <source>
        <dbReference type="Proteomes" id="UP000321456"/>
    </source>
</evidence>
<dbReference type="Pfam" id="PF08281">
    <property type="entry name" value="Sigma70_r4_2"/>
    <property type="match status" value="1"/>
</dbReference>
<keyword evidence="4" id="KW-0804">Transcription</keyword>
<dbReference type="AlphaFoldDB" id="A0A5C8V6N6"/>
<evidence type="ECO:0000259" key="6">
    <source>
        <dbReference type="Pfam" id="PF08281"/>
    </source>
</evidence>
<dbReference type="PANTHER" id="PTHR43133">
    <property type="entry name" value="RNA POLYMERASE ECF-TYPE SIGMA FACTO"/>
    <property type="match status" value="1"/>
</dbReference>
<organism evidence="7 8">
    <name type="scientific">Flagellimonas hymeniacidonis</name>
    <dbReference type="NCBI Taxonomy" id="2603628"/>
    <lineage>
        <taxon>Bacteria</taxon>
        <taxon>Pseudomonadati</taxon>
        <taxon>Bacteroidota</taxon>
        <taxon>Flavobacteriia</taxon>
        <taxon>Flavobacteriales</taxon>
        <taxon>Flavobacteriaceae</taxon>
        <taxon>Flagellimonas</taxon>
    </lineage>
</organism>
<dbReference type="Gene3D" id="1.10.1740.10">
    <property type="match status" value="1"/>
</dbReference>
<protein>
    <submittedName>
        <fullName evidence="7">RNA polymerase sigma factor</fullName>
    </submittedName>
</protein>
<evidence type="ECO:0000256" key="1">
    <source>
        <dbReference type="ARBA" id="ARBA00010641"/>
    </source>
</evidence>
<dbReference type="InterPro" id="IPR036388">
    <property type="entry name" value="WH-like_DNA-bd_sf"/>
</dbReference>
<keyword evidence="8" id="KW-1185">Reference proteome</keyword>
<keyword evidence="2" id="KW-0805">Transcription regulation</keyword>
<evidence type="ECO:0000256" key="2">
    <source>
        <dbReference type="ARBA" id="ARBA00023015"/>
    </source>
</evidence>
<dbReference type="Proteomes" id="UP000321456">
    <property type="component" value="Unassembled WGS sequence"/>
</dbReference>
<dbReference type="InterPro" id="IPR039425">
    <property type="entry name" value="RNA_pol_sigma-70-like"/>
</dbReference>
<dbReference type="GO" id="GO:0006352">
    <property type="term" value="P:DNA-templated transcription initiation"/>
    <property type="evidence" value="ECO:0007669"/>
    <property type="project" value="InterPro"/>
</dbReference>
<dbReference type="GO" id="GO:0016987">
    <property type="term" value="F:sigma factor activity"/>
    <property type="evidence" value="ECO:0007669"/>
    <property type="project" value="UniProtKB-KW"/>
</dbReference>
<dbReference type="InterPro" id="IPR013249">
    <property type="entry name" value="RNA_pol_sigma70_r4_t2"/>
</dbReference>
<evidence type="ECO:0000256" key="3">
    <source>
        <dbReference type="ARBA" id="ARBA00023082"/>
    </source>
</evidence>
<dbReference type="RefSeq" id="WP_147740633.1">
    <property type="nucleotide sequence ID" value="NZ_VRUR01000001.1"/>
</dbReference>
<dbReference type="Gene3D" id="1.10.10.10">
    <property type="entry name" value="Winged helix-like DNA-binding domain superfamily/Winged helix DNA-binding domain"/>
    <property type="match status" value="1"/>
</dbReference>
<dbReference type="SUPFAM" id="SSF88659">
    <property type="entry name" value="Sigma3 and sigma4 domains of RNA polymerase sigma factors"/>
    <property type="match status" value="1"/>
</dbReference>
<dbReference type="NCBIfam" id="TIGR02937">
    <property type="entry name" value="sigma70-ECF"/>
    <property type="match status" value="1"/>
</dbReference>
<dbReference type="SUPFAM" id="SSF88946">
    <property type="entry name" value="Sigma2 domain of RNA polymerase sigma factors"/>
    <property type="match status" value="1"/>
</dbReference>
<comment type="caution">
    <text evidence="7">The sequence shown here is derived from an EMBL/GenBank/DDBJ whole genome shotgun (WGS) entry which is preliminary data.</text>
</comment>
<evidence type="ECO:0000259" key="5">
    <source>
        <dbReference type="Pfam" id="PF04542"/>
    </source>
</evidence>
<reference evidence="7 8" key="1">
    <citation type="submission" date="2019-08" db="EMBL/GenBank/DDBJ databases">
        <title>Professor.</title>
        <authorList>
            <person name="Park J.S."/>
        </authorList>
    </citation>
    <scope>NUCLEOTIDE SEQUENCE [LARGE SCALE GENOMIC DNA]</scope>
    <source>
        <strain evidence="7 8">176CP5-101</strain>
    </source>
</reference>
<dbReference type="InterPro" id="IPR013324">
    <property type="entry name" value="RNA_pol_sigma_r3/r4-like"/>
</dbReference>
<dbReference type="InterPro" id="IPR014284">
    <property type="entry name" value="RNA_pol_sigma-70_dom"/>
</dbReference>
<keyword evidence="3" id="KW-0731">Sigma factor</keyword>
<evidence type="ECO:0000313" key="7">
    <source>
        <dbReference type="EMBL" id="TXN36799.1"/>
    </source>
</evidence>
<name>A0A5C8V6N6_9FLAO</name>
<feature type="domain" description="RNA polymerase sigma factor 70 region 4 type 2" evidence="6">
    <location>
        <begin position="150"/>
        <end position="201"/>
    </location>
</feature>
<sequence length="208" mass="24515">MTFLKRLFLIFINNLDKNSLETEDPYAHISDEELVQRIVTNNNPLLFGKLYDRYAKMVYNKCYGFSRSEDEAEDLTQDVFLQLFIKLKMFKGRSKFSTWLYSFTYNFCVNYVNRNKQRKMSDKSVPVEDSEYKIREEVPDESLFEMKASKLKEALELVSPEDKSILLLKYQDGASIKDLVSLMDLGESAVKMRLKRAKEKLLEIYNTL</sequence>
<dbReference type="PANTHER" id="PTHR43133:SF51">
    <property type="entry name" value="RNA POLYMERASE SIGMA FACTOR"/>
    <property type="match status" value="1"/>
</dbReference>
<gene>
    <name evidence="7" type="ORF">FVB32_00500</name>
</gene>
<proteinExistence type="inferred from homology"/>
<accession>A0A5C8V6N6</accession>
<feature type="domain" description="RNA polymerase sigma-70 region 2" evidence="5">
    <location>
        <begin position="50"/>
        <end position="116"/>
    </location>
</feature>
<dbReference type="EMBL" id="VRUR01000001">
    <property type="protein sequence ID" value="TXN36799.1"/>
    <property type="molecule type" value="Genomic_DNA"/>
</dbReference>
<comment type="similarity">
    <text evidence="1">Belongs to the sigma-70 factor family. ECF subfamily.</text>
</comment>
<evidence type="ECO:0000256" key="4">
    <source>
        <dbReference type="ARBA" id="ARBA00023163"/>
    </source>
</evidence>
<dbReference type="Pfam" id="PF04542">
    <property type="entry name" value="Sigma70_r2"/>
    <property type="match status" value="1"/>
</dbReference>
<dbReference type="InterPro" id="IPR013325">
    <property type="entry name" value="RNA_pol_sigma_r2"/>
</dbReference>